<gene>
    <name evidence="7" type="primary">dhbF</name>
    <name evidence="7" type="ORF">GCM10022402_06690</name>
</gene>
<dbReference type="Gene3D" id="3.30.300.30">
    <property type="match status" value="2"/>
</dbReference>
<keyword evidence="4" id="KW-0677">Repeat</keyword>
<comment type="caution">
    <text evidence="7">The sequence shown here is derived from an EMBL/GenBank/DDBJ whole genome shotgun (WGS) entry which is preliminary data.</text>
</comment>
<dbReference type="InterPro" id="IPR023213">
    <property type="entry name" value="CAT-like_dom_sf"/>
</dbReference>
<dbReference type="RefSeq" id="WP_344967109.1">
    <property type="nucleotide sequence ID" value="NZ_BAABDD010000002.1"/>
</dbReference>
<dbReference type="SUPFAM" id="SSF56801">
    <property type="entry name" value="Acetyl-CoA synthetase-like"/>
    <property type="match status" value="2"/>
</dbReference>
<dbReference type="InterPro" id="IPR000873">
    <property type="entry name" value="AMP-dep_synth/lig_dom"/>
</dbReference>
<dbReference type="InterPro" id="IPR010060">
    <property type="entry name" value="NRPS_synth"/>
</dbReference>
<dbReference type="PANTHER" id="PTHR45527">
    <property type="entry name" value="NONRIBOSOMAL PEPTIDE SYNTHETASE"/>
    <property type="match status" value="1"/>
</dbReference>
<evidence type="ECO:0000256" key="2">
    <source>
        <dbReference type="ARBA" id="ARBA00022450"/>
    </source>
</evidence>
<evidence type="ECO:0000256" key="5">
    <source>
        <dbReference type="ARBA" id="ARBA00023194"/>
    </source>
</evidence>
<evidence type="ECO:0000256" key="3">
    <source>
        <dbReference type="ARBA" id="ARBA00022553"/>
    </source>
</evidence>
<dbReference type="NCBIfam" id="TIGR01720">
    <property type="entry name" value="NRPS-para261"/>
    <property type="match status" value="1"/>
</dbReference>
<dbReference type="Gene3D" id="3.40.50.980">
    <property type="match status" value="4"/>
</dbReference>
<feature type="domain" description="Carrier" evidence="6">
    <location>
        <begin position="2028"/>
        <end position="2102"/>
    </location>
</feature>
<dbReference type="PANTHER" id="PTHR45527:SF1">
    <property type="entry name" value="FATTY ACID SYNTHASE"/>
    <property type="match status" value="1"/>
</dbReference>
<dbReference type="NCBIfam" id="TIGR01733">
    <property type="entry name" value="AA-adenyl-dom"/>
    <property type="match status" value="2"/>
</dbReference>
<protein>
    <submittedName>
        <fullName evidence="7">Non-ribosomal peptide synthetase DhbF</fullName>
    </submittedName>
</protein>
<dbReference type="CDD" id="cd19540">
    <property type="entry name" value="LCL_NRPS-like"/>
    <property type="match status" value="1"/>
</dbReference>
<dbReference type="Pfam" id="PF00668">
    <property type="entry name" value="Condensation"/>
    <property type="match status" value="3"/>
</dbReference>
<dbReference type="InterPro" id="IPR006162">
    <property type="entry name" value="Ppantetheine_attach_site"/>
</dbReference>
<dbReference type="Gene3D" id="2.30.38.10">
    <property type="entry name" value="Luciferase, Domain 3"/>
    <property type="match status" value="2"/>
</dbReference>
<dbReference type="CDD" id="cd12116">
    <property type="entry name" value="A_NRPS_Ta1_like"/>
    <property type="match status" value="1"/>
</dbReference>
<dbReference type="Gene3D" id="1.10.1200.10">
    <property type="entry name" value="ACP-like"/>
    <property type="match status" value="2"/>
</dbReference>
<dbReference type="InterPro" id="IPR001242">
    <property type="entry name" value="Condensation_dom"/>
</dbReference>
<dbReference type="SUPFAM" id="SSF47336">
    <property type="entry name" value="ACP-like"/>
    <property type="match status" value="2"/>
</dbReference>
<organism evidence="7 8">
    <name type="scientific">Salinactinospora qingdaonensis</name>
    <dbReference type="NCBI Taxonomy" id="702744"/>
    <lineage>
        <taxon>Bacteria</taxon>
        <taxon>Bacillati</taxon>
        <taxon>Actinomycetota</taxon>
        <taxon>Actinomycetes</taxon>
        <taxon>Streptosporangiales</taxon>
        <taxon>Nocardiopsidaceae</taxon>
        <taxon>Salinactinospora</taxon>
    </lineage>
</organism>
<accession>A0ABP7EZY2</accession>
<dbReference type="EMBL" id="BAABDD010000002">
    <property type="protein sequence ID" value="GAA3728700.1"/>
    <property type="molecule type" value="Genomic_DNA"/>
</dbReference>
<reference evidence="8" key="1">
    <citation type="journal article" date="2019" name="Int. J. Syst. Evol. Microbiol.">
        <title>The Global Catalogue of Microorganisms (GCM) 10K type strain sequencing project: providing services to taxonomists for standard genome sequencing and annotation.</title>
        <authorList>
            <consortium name="The Broad Institute Genomics Platform"/>
            <consortium name="The Broad Institute Genome Sequencing Center for Infectious Disease"/>
            <person name="Wu L."/>
            <person name="Ma J."/>
        </authorList>
    </citation>
    <scope>NUCLEOTIDE SEQUENCE [LARGE SCALE GENOMIC DNA]</scope>
    <source>
        <strain evidence="8">JCM 17137</strain>
    </source>
</reference>
<keyword evidence="8" id="KW-1185">Reference proteome</keyword>
<dbReference type="InterPro" id="IPR020806">
    <property type="entry name" value="PKS_PP-bd"/>
</dbReference>
<dbReference type="Gene3D" id="3.30.559.10">
    <property type="entry name" value="Chloramphenicol acetyltransferase-like domain"/>
    <property type="match status" value="3"/>
</dbReference>
<dbReference type="Pfam" id="PF00501">
    <property type="entry name" value="AMP-binding"/>
    <property type="match status" value="2"/>
</dbReference>
<keyword evidence="2" id="KW-0596">Phosphopantetheine</keyword>
<keyword evidence="3" id="KW-0597">Phosphoprotein</keyword>
<dbReference type="PROSITE" id="PS00455">
    <property type="entry name" value="AMP_BINDING"/>
    <property type="match status" value="2"/>
</dbReference>
<evidence type="ECO:0000313" key="8">
    <source>
        <dbReference type="Proteomes" id="UP001500908"/>
    </source>
</evidence>
<dbReference type="InterPro" id="IPR009081">
    <property type="entry name" value="PP-bd_ACP"/>
</dbReference>
<comment type="cofactor">
    <cofactor evidence="1">
        <name>pantetheine 4'-phosphate</name>
        <dbReference type="ChEBI" id="CHEBI:47942"/>
    </cofactor>
</comment>
<keyword evidence="5" id="KW-0045">Antibiotic biosynthesis</keyword>
<dbReference type="PROSITE" id="PS00012">
    <property type="entry name" value="PHOSPHOPANTETHEINE"/>
    <property type="match status" value="2"/>
</dbReference>
<evidence type="ECO:0000256" key="1">
    <source>
        <dbReference type="ARBA" id="ARBA00001957"/>
    </source>
</evidence>
<dbReference type="InterPro" id="IPR020845">
    <property type="entry name" value="AMP-binding_CS"/>
</dbReference>
<dbReference type="InterPro" id="IPR025110">
    <property type="entry name" value="AMP-bd_C"/>
</dbReference>
<dbReference type="Pfam" id="PF00550">
    <property type="entry name" value="PP-binding"/>
    <property type="match status" value="2"/>
</dbReference>
<dbReference type="InterPro" id="IPR036736">
    <property type="entry name" value="ACP-like_sf"/>
</dbReference>
<evidence type="ECO:0000259" key="6">
    <source>
        <dbReference type="PROSITE" id="PS50075"/>
    </source>
</evidence>
<dbReference type="InterPro" id="IPR010071">
    <property type="entry name" value="AA_adenyl_dom"/>
</dbReference>
<dbReference type="SMART" id="SM00823">
    <property type="entry name" value="PKS_PP"/>
    <property type="match status" value="2"/>
</dbReference>
<evidence type="ECO:0000313" key="7">
    <source>
        <dbReference type="EMBL" id="GAA3728700.1"/>
    </source>
</evidence>
<dbReference type="InterPro" id="IPR045851">
    <property type="entry name" value="AMP-bd_C_sf"/>
</dbReference>
<dbReference type="SUPFAM" id="SSF52777">
    <property type="entry name" value="CoA-dependent acyltransferases"/>
    <property type="match status" value="6"/>
</dbReference>
<proteinExistence type="predicted"/>
<feature type="domain" description="Carrier" evidence="6">
    <location>
        <begin position="961"/>
        <end position="1036"/>
    </location>
</feature>
<sequence length="2610" mass="279216">MSTLNTDRLALTGAQTGVWYAQQVDPDNPVYNVGQYIDLPGAIDPGRFETALRHVVADTDALRSRIVVEGDTPYQEVGPTPTSVLWHLDLREAPDPGATALRWMRDDMATPVDPVAGPLYCYALLRVGQDHYLWYQRYHHIVADAYAITTLARRVAETYTQICEGTQPQGRFGALRDVIEDEEAYERSQRSPADREYWRSLLADRPQPPLLSDAPPAAPRAALRVNGALGAAAFDRLSQLAQHSGASWAEALIAAFGGYVHRRTGARDVLLGMPAMGRLGSPSLRTPAMVVNIVPLRLELHPGDRVEDLVVHTTQRLRELRTHQRYRAEEIRRDLALVGRAGDLYGPVVNIKAFDYELTFAGVRGSAVNLSEGPVSDVSLSVYRDTDTGGLRFDLNGNAHRYTEAELGRRLAEFQRCLEDMADVNGTDRRLGHVDLTDAAERTRVLTEFNPPARPDASTDPVGARIAAVARRTPEAVAVRTAETELTYAALLARADRIAARLRAHGAGPERVVAIALPRSADLVAALLAAMRVGATYLPLDPEFPRERLAAMLTDAGTAVLVTTTDLAARLPEAPATVLVDAAPADETGATPPAIPEELETSGERAAYLLFTSGSTGRPKAVVIPERALRNFLLDMAGRFPMAPGDRWLAVTTVSFDISALELYLPLLSGATLVLAERDTVRDPAALAELIEESDATVMQATPTLWRELLQQRPQALTKLRALVGGEALPPDLAGELAAHTRAVTNLYGPTETTIWSTCAPVSVDEPVTIGTPIANTRCYVLDTALQPLPPGHAGDLYIAGTGLARGYAGDPGRSAERFVADPFGPPGARMYRTGDLARWRGDGVLEFLGRTDHQVKIRGFRVELGEIEAALAERPEVAQAVVVAREDTPQQPYLAGYVVAAPGATCEVAELRAALAARLPAYMVPAALLVLDAFPLTANRKIDRAALPAPDFAAAAGRGEPADATQRHLCAHIAEVLDLPSVGPDDDFFALGGHSLLATRLATRLRAEFAVAIGVRDVFDAPTAAALAARLPELPAARPPLRASRPRPEPIPLSHAQRRLWFLERLNGPSAIYNVPIAFRIHGAVDADALAQALRDVAARHETLRTRYTDDGDAEGTARQVILPPQQVPHLLGTVDTDEAGLAAAMTTQAHRVFDITRDIPLRATLFRIAPDEHVLLLVIHHIATDEWSEAPLTRDLETAYAARCAGAAPAWPTDDAERLDYADVALWQRAWAGEDAPASGGAARRLEFWRETLSGLPDEVTLPLDRPRPAVASGTGATVPFDVTPERHHALRALAREHGVTEFMVLHAALVLLLYRNGAGRDTVIGTPAADRDDPATHDMVGLFLNMLALRVDVTGLADLTALLRRVREVDTAAFAHADVPFDHVVEAVDPERSPGRHPLFQVMLSQQRDPQRSTTLFGHPGAAEPVDIGVAKVDLEFTVVEHPDDAGMSGYLRYATDLFDRDTAALLAERFLEVLDQLLADPKLPLHRVDSRTPLERAAHASINDTAVDVPEMTLVDVVGGVGVGGGLVALVDEWGGEVSFGEFGVRVARLARVLIGRGVGPGVAVGVAMPRSVESVVAVHAVVAAGGVYVPLDVEYPGARLAAMVADAGVALVVTVGEVASVVPEGVARLVVDDAGVVAEVAVQSGEPVGVGERLGVVVPGDVAYVVFTSGSTGRPKGVAVSHGAVVNRLVWMQARYGLVASDRVLHKTPVGFDVSVWELFWPLMVGAGLVVAGAGRHRDAGYVVGLVRQRSVSVCHFVPSMLAAVVEEPSLAGCGSLRWVFASGEVLPGGVVAALWRVLPGVGVHNLYGPTEAAVDVTAYGCVEGIGSGGVPIGRPISNTHTYVLDRWLRQVPPGAVGELYLSGVQVALGYVGRAGVSAERFVADPFGPAGTRMYRTGDLVRWRGDGVLEFLGRTDHQVKVRGVRVELGEIEAVLAERAEVAHAVVLARTDVGTTTTLVGYLVATAGAAIDTEQVLTELAGRLPAAMVPTTLVELDHLPTTANGKLDRAALPAPTLTPTTTRTPHTKAEHALSEAFTEVLRRDDLGVDDDFFRLGGDSISSIQVVNRAYRAGWALTVQDVFTHRTPAALAAVAQPVTSEPAVQQHAVDPVGSMPAPPIVHWLLRRGEAIHAVTQRQVVATPAGLTSATLTTALQRLLDHHGALRLRLDRDQATMHIPAPGAVDATGVFRRVDATGLAEAELTQTIVAAAHEAAHELAPEAGQVLRAVWFDAGANADGRLLLLIHHLAVDGVSWRILLPDLAEAVAAHAQGRAPSLQPEATPLRAWARGLTEHAQSPEWTGQLDHWRAALAPTGDAWPTAPVPDPQRDTVATADTVTRELDPDTTAAVLSQIPDMFHGTVNDVLLAALAMAVATWRADVGARPDAPLLVDVEGHGREEGAGIVAGADLARTVGWFTSLYPVRLDLTGLDARDAMAGGPAAGTACKRVKEEVRTVPDNGLGFGMLRYLNGDTAAELAAGTAPLLLFNYLGRMPASRTRHWEMTPETWQVPLEFAPSLPLTHGLALNAVAEEDSAGTVRLRARWTFGARLWRQDDVDRLARAWFDALAALHRHAAAPGAGGHTPSDMSLVSLQQSQIDRIESLLRRRR</sequence>
<dbReference type="PROSITE" id="PS50075">
    <property type="entry name" value="CARRIER"/>
    <property type="match status" value="2"/>
</dbReference>
<dbReference type="Gene3D" id="3.30.559.30">
    <property type="entry name" value="Nonribosomal peptide synthetase, condensation domain"/>
    <property type="match status" value="3"/>
</dbReference>
<dbReference type="Proteomes" id="UP001500908">
    <property type="component" value="Unassembled WGS sequence"/>
</dbReference>
<dbReference type="Pfam" id="PF13193">
    <property type="entry name" value="AMP-binding_C"/>
    <property type="match status" value="2"/>
</dbReference>
<evidence type="ECO:0000256" key="4">
    <source>
        <dbReference type="ARBA" id="ARBA00022737"/>
    </source>
</evidence>
<name>A0ABP7EZY2_9ACTN</name>